<dbReference type="AlphaFoldDB" id="A0A1I8A3F4"/>
<protein>
    <submittedName>
        <fullName evidence="3">F-box domain-containing protein</fullName>
    </submittedName>
</protein>
<feature type="compositionally biased region" description="Low complexity" evidence="1">
    <location>
        <begin position="27"/>
        <end position="38"/>
    </location>
</feature>
<evidence type="ECO:0000256" key="1">
    <source>
        <dbReference type="SAM" id="MobiDB-lite"/>
    </source>
</evidence>
<organism evidence="2 3">
    <name type="scientific">Steinernema glaseri</name>
    <dbReference type="NCBI Taxonomy" id="37863"/>
    <lineage>
        <taxon>Eukaryota</taxon>
        <taxon>Metazoa</taxon>
        <taxon>Ecdysozoa</taxon>
        <taxon>Nematoda</taxon>
        <taxon>Chromadorea</taxon>
        <taxon>Rhabditida</taxon>
        <taxon>Tylenchina</taxon>
        <taxon>Panagrolaimomorpha</taxon>
        <taxon>Strongyloidoidea</taxon>
        <taxon>Steinernematidae</taxon>
        <taxon>Steinernema</taxon>
    </lineage>
</organism>
<name>A0A1I8A3F4_9BILA</name>
<evidence type="ECO:0000313" key="3">
    <source>
        <dbReference type="WBParaSite" id="L893_g32617.t1"/>
    </source>
</evidence>
<dbReference type="Proteomes" id="UP000095287">
    <property type="component" value="Unplaced"/>
</dbReference>
<sequence length="300" mass="33455">MPATMSLIRRLSSRAKKSTGQQLRKLSSFSARHQQSSSTESIPEADECCCALPENLLFRIVDLCLQDAPVDVCRWRAVSRSFRDHIDRELFGALTELDAKKADLDALLEEDGCWQRASGAAVALRVSSPKVEIVVSCSWTSKDVTAVCGAMNVFRHAVQKVTVDAPIAELIVVSLSMIDLNRWYAFQCFMKAVNDHEMHLARGQVGSNAANASEYWPAVSQLVIRATEKDTTHLARILDYGVRSQFVINRRVLQELRVVLTDVASSNQGLQKNLYHFRCWAGSAGFDDRFSQQYGVVAIQ</sequence>
<proteinExistence type="predicted"/>
<accession>A0A1I8A3F4</accession>
<keyword evidence="2" id="KW-1185">Reference proteome</keyword>
<dbReference type="WBParaSite" id="L893_g32617.t1">
    <property type="protein sequence ID" value="L893_g32617.t1"/>
    <property type="gene ID" value="L893_g32617"/>
</dbReference>
<feature type="region of interest" description="Disordered" evidence="1">
    <location>
        <begin position="13"/>
        <end position="38"/>
    </location>
</feature>
<reference evidence="3" key="1">
    <citation type="submission" date="2016-11" db="UniProtKB">
        <authorList>
            <consortium name="WormBaseParasite"/>
        </authorList>
    </citation>
    <scope>IDENTIFICATION</scope>
</reference>
<evidence type="ECO:0000313" key="2">
    <source>
        <dbReference type="Proteomes" id="UP000095287"/>
    </source>
</evidence>